<dbReference type="AlphaFoldDB" id="A0AAN9K3H7"/>
<feature type="region of interest" description="Disordered" evidence="1">
    <location>
        <begin position="485"/>
        <end position="504"/>
    </location>
</feature>
<dbReference type="CDD" id="cd08588">
    <property type="entry name" value="PI-PLCc_At5g67130_like"/>
    <property type="match status" value="1"/>
</dbReference>
<dbReference type="EMBL" id="JAYKXN010000002">
    <property type="protein sequence ID" value="KAK7309208.1"/>
    <property type="molecule type" value="Genomic_DNA"/>
</dbReference>
<evidence type="ECO:0000313" key="2">
    <source>
        <dbReference type="EMBL" id="KAK7309208.1"/>
    </source>
</evidence>
<name>A0AAN9K3H7_CLITE</name>
<accession>A0AAN9K3H7</accession>
<dbReference type="InterPro" id="IPR051057">
    <property type="entry name" value="PI-PLC_domain"/>
</dbReference>
<feature type="compositionally biased region" description="Polar residues" evidence="1">
    <location>
        <begin position="495"/>
        <end position="504"/>
    </location>
</feature>
<dbReference type="Gene3D" id="3.20.20.190">
    <property type="entry name" value="Phosphatidylinositol (PI) phosphodiesterase"/>
    <property type="match status" value="1"/>
</dbReference>
<dbReference type="Pfam" id="PF26178">
    <property type="entry name" value="PI-PLC_cat"/>
    <property type="match status" value="1"/>
</dbReference>
<dbReference type="GO" id="GO:0006629">
    <property type="term" value="P:lipid metabolic process"/>
    <property type="evidence" value="ECO:0007669"/>
    <property type="project" value="InterPro"/>
</dbReference>
<evidence type="ECO:0000313" key="3">
    <source>
        <dbReference type="Proteomes" id="UP001359559"/>
    </source>
</evidence>
<dbReference type="PANTHER" id="PTHR13593">
    <property type="match status" value="1"/>
</dbReference>
<dbReference type="SUPFAM" id="SSF51695">
    <property type="entry name" value="PLC-like phosphodiesterases"/>
    <property type="match status" value="1"/>
</dbReference>
<reference evidence="2 3" key="1">
    <citation type="submission" date="2024-01" db="EMBL/GenBank/DDBJ databases">
        <title>The genomes of 5 underutilized Papilionoideae crops provide insights into root nodulation and disease resistance.</title>
        <authorList>
            <person name="Yuan L."/>
        </authorList>
    </citation>
    <scope>NUCLEOTIDE SEQUENCE [LARGE SCALE GENOMIC DNA]</scope>
    <source>
        <strain evidence="2">LY-2023</strain>
        <tissue evidence="2">Leaf</tissue>
    </source>
</reference>
<dbReference type="InterPro" id="IPR017946">
    <property type="entry name" value="PLC-like_Pdiesterase_TIM-brl"/>
</dbReference>
<comment type="caution">
    <text evidence="2">The sequence shown here is derived from an EMBL/GenBank/DDBJ whole genome shotgun (WGS) entry which is preliminary data.</text>
</comment>
<keyword evidence="3" id="KW-1185">Reference proteome</keyword>
<sequence length="530" mass="58060">MVLTHRLHEVFKGTIEKITAHQTVSAFKEKVSSSLSPPAIQMPHLVLVVLPLVSINPAEETSTKSSSNEKLNMVKNEVMVQRRGVTVQIDRATLQALYLSPSPFSTQKSKMKRLSLHGSIRICKLRTQFVIIAICLFTCSSSLKIGETCGSDNKCDDGLTCQTCPANGNTRPRCSRIQPLNPTSKVKGLPFNRYSWLTTHNSYAQAGMRSATGSFIIAPMNQEDTVADQLKNGVRGFMLDMYDFLNDIWLCHSAEGKCYNFTAFQPAINVLKAIASFLSSNPSEIVTIIIEDYVTSPQGLTKVFKASGLDKYMFPVSSMPKNGEDWPTVDDMVQKNQRLLVFTSKQSKEASEGIAYQWTYMVENQYGNEGMKAGSCPSRAESPSMNTKTRSLVLVNYFRDTPNRTLACSDNSAPLLSMMKTCDEAAGNRWPNFIAVDYYKRSDGGGAAEAVDEANGHLTCGCNNIAYCKENAKFGTCDVPPISPPPPAAELPTPTGKQPSQNTTSNAYIGTTAKLMQSGVIMLATITFLA</sequence>
<dbReference type="GO" id="GO:0008081">
    <property type="term" value="F:phosphoric diester hydrolase activity"/>
    <property type="evidence" value="ECO:0007669"/>
    <property type="project" value="InterPro"/>
</dbReference>
<dbReference type="Proteomes" id="UP001359559">
    <property type="component" value="Unassembled WGS sequence"/>
</dbReference>
<protein>
    <submittedName>
        <fullName evidence="2">Uncharacterized protein</fullName>
    </submittedName>
</protein>
<evidence type="ECO:0000256" key="1">
    <source>
        <dbReference type="SAM" id="MobiDB-lite"/>
    </source>
</evidence>
<organism evidence="2 3">
    <name type="scientific">Clitoria ternatea</name>
    <name type="common">Butterfly pea</name>
    <dbReference type="NCBI Taxonomy" id="43366"/>
    <lineage>
        <taxon>Eukaryota</taxon>
        <taxon>Viridiplantae</taxon>
        <taxon>Streptophyta</taxon>
        <taxon>Embryophyta</taxon>
        <taxon>Tracheophyta</taxon>
        <taxon>Spermatophyta</taxon>
        <taxon>Magnoliopsida</taxon>
        <taxon>eudicotyledons</taxon>
        <taxon>Gunneridae</taxon>
        <taxon>Pentapetalae</taxon>
        <taxon>rosids</taxon>
        <taxon>fabids</taxon>
        <taxon>Fabales</taxon>
        <taxon>Fabaceae</taxon>
        <taxon>Papilionoideae</taxon>
        <taxon>50 kb inversion clade</taxon>
        <taxon>NPAAA clade</taxon>
        <taxon>indigoferoid/millettioid clade</taxon>
        <taxon>Phaseoleae</taxon>
        <taxon>Clitoria</taxon>
    </lineage>
</organism>
<dbReference type="PANTHER" id="PTHR13593:SF135">
    <property type="entry name" value="MAP3K-LIKE KINASE"/>
    <property type="match status" value="1"/>
</dbReference>
<dbReference type="PROSITE" id="PS50007">
    <property type="entry name" value="PIPLC_X_DOMAIN"/>
    <property type="match status" value="1"/>
</dbReference>
<gene>
    <name evidence="2" type="ORF">RJT34_05748</name>
</gene>
<proteinExistence type="predicted"/>